<dbReference type="GO" id="GO:0000166">
    <property type="term" value="F:nucleotide binding"/>
    <property type="evidence" value="ECO:0007669"/>
    <property type="project" value="UniProtKB-KW"/>
</dbReference>
<comment type="catalytic activity">
    <reaction evidence="1 10">
        <text>(6R)-NADHX = (6S)-NADHX</text>
        <dbReference type="Rhea" id="RHEA:32215"/>
        <dbReference type="ChEBI" id="CHEBI:64074"/>
        <dbReference type="ChEBI" id="CHEBI:64075"/>
        <dbReference type="EC" id="5.1.99.6"/>
    </reaction>
</comment>
<keyword evidence="5 10" id="KW-0547">Nucleotide-binding</keyword>
<evidence type="ECO:0000256" key="6">
    <source>
        <dbReference type="ARBA" id="ARBA00022857"/>
    </source>
</evidence>
<feature type="binding site" evidence="10">
    <location>
        <position position="152"/>
    </location>
    <ligand>
        <name>(6S)-NADPHX</name>
        <dbReference type="ChEBI" id="CHEBI:64076"/>
    </ligand>
</feature>
<keyword evidence="12" id="KW-0808">Transferase</keyword>
<dbReference type="AlphaFoldDB" id="C7DG47"/>
<dbReference type="EMBL" id="GG697236">
    <property type="protein sequence ID" value="EET90517.1"/>
    <property type="molecule type" value="Genomic_DNA"/>
</dbReference>
<dbReference type="Pfam" id="PF03853">
    <property type="entry name" value="YjeF_N"/>
    <property type="match status" value="1"/>
</dbReference>
<evidence type="ECO:0000256" key="9">
    <source>
        <dbReference type="ARBA" id="ARBA00023235"/>
    </source>
</evidence>
<keyword evidence="4 10" id="KW-0479">Metal-binding</keyword>
<dbReference type="HAMAP" id="MF_01966">
    <property type="entry name" value="NADHX_epimerase"/>
    <property type="match status" value="1"/>
</dbReference>
<comment type="catalytic activity">
    <reaction evidence="2 10">
        <text>(6R)-NADPHX = (6S)-NADPHX</text>
        <dbReference type="Rhea" id="RHEA:32227"/>
        <dbReference type="ChEBI" id="CHEBI:64076"/>
        <dbReference type="ChEBI" id="CHEBI:64077"/>
        <dbReference type="EC" id="5.1.99.6"/>
    </reaction>
</comment>
<accession>C7DG47</accession>
<comment type="similarity">
    <text evidence="10">Belongs to the NnrE/AIBP family.</text>
</comment>
<evidence type="ECO:0000256" key="1">
    <source>
        <dbReference type="ARBA" id="ARBA00000013"/>
    </source>
</evidence>
<dbReference type="EC" id="5.1.99.6" evidence="3 10"/>
<gene>
    <name evidence="10" type="primary">nnrE</name>
    <name evidence="12" type="ORF">UNLARM2_0051</name>
</gene>
<dbReference type="InterPro" id="IPR032976">
    <property type="entry name" value="YJEFN_prot_NAXE-like"/>
</dbReference>
<evidence type="ECO:0000259" key="11">
    <source>
        <dbReference type="PROSITE" id="PS51385"/>
    </source>
</evidence>
<evidence type="ECO:0000313" key="12">
    <source>
        <dbReference type="EMBL" id="EET90517.1"/>
    </source>
</evidence>
<feature type="binding site" evidence="10">
    <location>
        <position position="137"/>
    </location>
    <ligand>
        <name>K(+)</name>
        <dbReference type="ChEBI" id="CHEBI:29103"/>
    </ligand>
</feature>
<keyword evidence="6 10" id="KW-0521">NADP</keyword>
<dbReference type="PROSITE" id="PS51385">
    <property type="entry name" value="YJEF_N"/>
    <property type="match status" value="1"/>
</dbReference>
<dbReference type="InterPro" id="IPR004443">
    <property type="entry name" value="YjeF_N_dom"/>
</dbReference>
<evidence type="ECO:0000256" key="3">
    <source>
        <dbReference type="ARBA" id="ARBA00012228"/>
    </source>
</evidence>
<proteinExistence type="inferred from homology"/>
<organism evidence="12 13">
    <name type="scientific">Candidatus Micrarchaeum acidiphilum ARMAN-2</name>
    <dbReference type="NCBI Taxonomy" id="425595"/>
    <lineage>
        <taxon>Archaea</taxon>
        <taxon>Candidatus Micrarchaeota</taxon>
        <taxon>Candidatus Micrarchaeia</taxon>
        <taxon>Candidatus Micrarchaeales</taxon>
        <taxon>Candidatus Micrarchaeaceae</taxon>
        <taxon>Candidatus Micrarchaeum</taxon>
    </lineage>
</organism>
<keyword evidence="8 10" id="KW-0520">NAD</keyword>
<dbReference type="GO" id="GO:0016301">
    <property type="term" value="F:kinase activity"/>
    <property type="evidence" value="ECO:0007669"/>
    <property type="project" value="UniProtKB-KW"/>
</dbReference>
<protein>
    <recommendedName>
        <fullName evidence="3 10">NAD(P)H-hydrate epimerase</fullName>
        <ecNumber evidence="3 10">5.1.99.6</ecNumber>
    </recommendedName>
    <alternativeName>
        <fullName evidence="10">NAD(P)HX epimerase</fullName>
    </alternativeName>
</protein>
<evidence type="ECO:0000256" key="5">
    <source>
        <dbReference type="ARBA" id="ARBA00022741"/>
    </source>
</evidence>
<evidence type="ECO:0000256" key="10">
    <source>
        <dbReference type="HAMAP-Rule" id="MF_01966"/>
    </source>
</evidence>
<keyword evidence="9 10" id="KW-0413">Isomerase</keyword>
<comment type="cofactor">
    <cofactor evidence="10">
        <name>K(+)</name>
        <dbReference type="ChEBI" id="CHEBI:29103"/>
    </cofactor>
    <text evidence="10">Binds 1 potassium ion per subunit.</text>
</comment>
<evidence type="ECO:0000256" key="8">
    <source>
        <dbReference type="ARBA" id="ARBA00023027"/>
    </source>
</evidence>
<dbReference type="Gene3D" id="3.40.50.10260">
    <property type="entry name" value="YjeF N-terminal domain"/>
    <property type="match status" value="1"/>
</dbReference>
<name>C7DG47_MICA2</name>
<dbReference type="PANTHER" id="PTHR13232">
    <property type="entry name" value="NAD(P)H-HYDRATE EPIMERASE"/>
    <property type="match status" value="1"/>
</dbReference>
<dbReference type="SUPFAM" id="SSF64153">
    <property type="entry name" value="YjeF N-terminal domain-like"/>
    <property type="match status" value="1"/>
</dbReference>
<keyword evidence="13" id="KW-1185">Reference proteome</keyword>
<evidence type="ECO:0000313" key="13">
    <source>
        <dbReference type="Proteomes" id="UP000332487"/>
    </source>
</evidence>
<evidence type="ECO:0000256" key="2">
    <source>
        <dbReference type="ARBA" id="ARBA00000909"/>
    </source>
</evidence>
<feature type="binding site" evidence="10">
    <location>
        <begin position="63"/>
        <end position="67"/>
    </location>
    <ligand>
        <name>(6S)-NADPHX</name>
        <dbReference type="ChEBI" id="CHEBI:64076"/>
    </ligand>
</feature>
<reference evidence="12 13" key="2">
    <citation type="journal article" date="2010" name="Proc. Natl. Acad. Sci. U.S.A.">
        <title>Enigmatic, ultrasmall, uncultivated Archaea.</title>
        <authorList>
            <person name="Baker B.J."/>
            <person name="Comolli L.R."/>
            <person name="Dick G.J."/>
            <person name="Hauser L.J."/>
            <person name="Hyatt D."/>
            <person name="Dill B.D."/>
            <person name="Land M.L."/>
            <person name="Verberkmoes N.C."/>
            <person name="Hettich R.L."/>
            <person name="Banfield J.F."/>
        </authorList>
    </citation>
    <scope>NUCLEOTIDE SEQUENCE [LARGE SCALE GENOMIC DNA]</scope>
    <source>
        <strain evidence="12">ARMAN-2</strain>
    </source>
</reference>
<dbReference type="NCBIfam" id="TIGR00197">
    <property type="entry name" value="yjeF_nterm"/>
    <property type="match status" value="1"/>
</dbReference>
<evidence type="ECO:0000256" key="7">
    <source>
        <dbReference type="ARBA" id="ARBA00022958"/>
    </source>
</evidence>
<feature type="binding site" evidence="10">
    <location>
        <position position="173"/>
    </location>
    <ligand>
        <name>K(+)</name>
        <dbReference type="ChEBI" id="CHEBI:29103"/>
    </ligand>
</feature>
<sequence length="221" mass="23297">MTENIEEYITTSEMSRLERAAVERGTTIKELMENAGAAVAREAAAMSGSLEGKLVMVFAGPGNNGGDGMVSARHLAAMHCGVVLVLLSKPEKIKSEEARANFEALNGIPNARIEIADSEEKVASLAKEFPMPYIIIDAIFGTGVKGEPSGQYGAAIEFINRTTAIKIAVDIPSGLDPDTGKTAETCVRADVTVAMHRAKQGMKGNEAYTGRVVVADIGIGK</sequence>
<reference evidence="12 13" key="1">
    <citation type="journal article" date="2009" name="Genome Biol.">
        <title>Community-wide analysis of microbial genome sequence signatures.</title>
        <authorList>
            <person name="Dick G.J."/>
            <person name="Andersson A.F."/>
            <person name="Baker B.J."/>
            <person name="Simmons S.L."/>
            <person name="Thomas B.C."/>
            <person name="Yelton A.P."/>
            <person name="Banfield J.F."/>
        </authorList>
    </citation>
    <scope>NUCLEOTIDE SEQUENCE [LARGE SCALE GENOMIC DNA]</scope>
    <source>
        <strain evidence="12">ARMAN-2</strain>
    </source>
</reference>
<keyword evidence="7 10" id="KW-0630">Potassium</keyword>
<feature type="binding site" evidence="10">
    <location>
        <begin position="141"/>
        <end position="147"/>
    </location>
    <ligand>
        <name>(6S)-NADPHX</name>
        <dbReference type="ChEBI" id="CHEBI:64076"/>
    </ligand>
</feature>
<dbReference type="PANTHER" id="PTHR13232:SF10">
    <property type="entry name" value="NAD(P)H-HYDRATE EPIMERASE"/>
    <property type="match status" value="1"/>
</dbReference>
<keyword evidence="12" id="KW-0418">Kinase</keyword>
<feature type="binding site" evidence="10">
    <location>
        <position position="64"/>
    </location>
    <ligand>
        <name>K(+)</name>
        <dbReference type="ChEBI" id="CHEBI:29103"/>
    </ligand>
</feature>
<dbReference type="Proteomes" id="UP000332487">
    <property type="component" value="Unassembled WGS sequence"/>
</dbReference>
<dbReference type="GO" id="GO:0052856">
    <property type="term" value="F:NAD(P)HX epimerase activity"/>
    <property type="evidence" value="ECO:0007669"/>
    <property type="project" value="UniProtKB-UniRule"/>
</dbReference>
<feature type="domain" description="YjeF N-terminal" evidence="11">
    <location>
        <begin position="14"/>
        <end position="221"/>
    </location>
</feature>
<feature type="binding site" evidence="10">
    <location>
        <position position="170"/>
    </location>
    <ligand>
        <name>(6S)-NADPHX</name>
        <dbReference type="ChEBI" id="CHEBI:64076"/>
    </ligand>
</feature>
<dbReference type="InterPro" id="IPR036652">
    <property type="entry name" value="YjeF_N_dom_sf"/>
</dbReference>
<comment type="function">
    <text evidence="10">Catalyzes the epimerization of the S- and R-forms of NAD(P)HX, a damaged form of NAD(P)H that is a result of enzymatic or heat-dependent hydration. This is a prerequisite for the S-specific NAD(P)H-hydrate dehydratase to allow the repair of both epimers of NAD(P)HX.</text>
</comment>
<dbReference type="GO" id="GO:0046872">
    <property type="term" value="F:metal ion binding"/>
    <property type="evidence" value="ECO:0007669"/>
    <property type="project" value="UniProtKB-KW"/>
</dbReference>
<evidence type="ECO:0000256" key="4">
    <source>
        <dbReference type="ARBA" id="ARBA00022723"/>
    </source>
</evidence>